<dbReference type="InterPro" id="IPR001444">
    <property type="entry name" value="Flag_bb_rod_N"/>
</dbReference>
<evidence type="ECO:0000256" key="2">
    <source>
        <dbReference type="ARBA" id="ARBA00004613"/>
    </source>
</evidence>
<evidence type="ECO:0000313" key="12">
    <source>
        <dbReference type="Proteomes" id="UP000254069"/>
    </source>
</evidence>
<dbReference type="GO" id="GO:0044780">
    <property type="term" value="P:bacterial-type flagellum assembly"/>
    <property type="evidence" value="ECO:0007669"/>
    <property type="project" value="InterPro"/>
</dbReference>
<feature type="domain" description="Flagellar basal body rod protein N-terminal" evidence="8">
    <location>
        <begin position="6"/>
        <end position="35"/>
    </location>
</feature>
<dbReference type="PRINTS" id="PR01005">
    <property type="entry name" value="FLGHOOKAP1"/>
</dbReference>
<dbReference type="InterPro" id="IPR053927">
    <property type="entry name" value="FlgK_helical"/>
</dbReference>
<feature type="domain" description="Flagellar basal-body/hook protein C-terminal" evidence="9">
    <location>
        <begin position="600"/>
        <end position="636"/>
    </location>
</feature>
<keyword evidence="11" id="KW-0966">Cell projection</keyword>
<comment type="subcellular location">
    <subcellularLocation>
        <location evidence="1">Bacterial flagellum</location>
    </subcellularLocation>
    <subcellularLocation>
        <location evidence="2">Secreted</location>
    </subcellularLocation>
</comment>
<accession>A0A379YHV5</accession>
<dbReference type="AlphaFoldDB" id="A0A379YHV5"/>
<evidence type="ECO:0000313" key="11">
    <source>
        <dbReference type="EMBL" id="SUI45449.1"/>
    </source>
</evidence>
<dbReference type="PANTHER" id="PTHR30033:SF1">
    <property type="entry name" value="FLAGELLAR HOOK-ASSOCIATED PROTEIN 1"/>
    <property type="match status" value="1"/>
</dbReference>
<dbReference type="PROSITE" id="PS00588">
    <property type="entry name" value="FLAGELLA_BB_ROD"/>
    <property type="match status" value="1"/>
</dbReference>
<keyword evidence="7" id="KW-0175">Coiled coil</keyword>
<comment type="similarity">
    <text evidence="3">Belongs to the flagella basal body rod proteins family.</text>
</comment>
<dbReference type="RefSeq" id="WP_115388943.1">
    <property type="nucleotide sequence ID" value="NZ_JADZHC010000039.1"/>
</dbReference>
<evidence type="ECO:0000256" key="1">
    <source>
        <dbReference type="ARBA" id="ARBA00004365"/>
    </source>
</evidence>
<keyword evidence="5" id="KW-0964">Secreted</keyword>
<protein>
    <recommendedName>
        <fullName evidence="4">Flagellar hook-associated protein 1</fullName>
    </recommendedName>
</protein>
<dbReference type="SUPFAM" id="SSF64518">
    <property type="entry name" value="Phase 1 flagellin"/>
    <property type="match status" value="2"/>
</dbReference>
<evidence type="ECO:0000259" key="9">
    <source>
        <dbReference type="Pfam" id="PF06429"/>
    </source>
</evidence>
<keyword evidence="12" id="KW-1185">Reference proteome</keyword>
<dbReference type="Pfam" id="PF06429">
    <property type="entry name" value="Flg_bbr_C"/>
    <property type="match status" value="1"/>
</dbReference>
<evidence type="ECO:0000259" key="10">
    <source>
        <dbReference type="Pfam" id="PF22638"/>
    </source>
</evidence>
<evidence type="ECO:0000256" key="3">
    <source>
        <dbReference type="ARBA" id="ARBA00009677"/>
    </source>
</evidence>
<dbReference type="GO" id="GO:0005198">
    <property type="term" value="F:structural molecule activity"/>
    <property type="evidence" value="ECO:0007669"/>
    <property type="project" value="InterPro"/>
</dbReference>
<dbReference type="InterPro" id="IPR010930">
    <property type="entry name" value="Flg_bb/hook_C_dom"/>
</dbReference>
<dbReference type="InterPro" id="IPR002371">
    <property type="entry name" value="FlgK"/>
</dbReference>
<evidence type="ECO:0000256" key="5">
    <source>
        <dbReference type="ARBA" id="ARBA00022525"/>
    </source>
</evidence>
<feature type="domain" description="Flagellar hook-associated protein FlgK helical" evidence="10">
    <location>
        <begin position="93"/>
        <end position="322"/>
    </location>
</feature>
<evidence type="ECO:0000256" key="4">
    <source>
        <dbReference type="ARBA" id="ARBA00016244"/>
    </source>
</evidence>
<keyword evidence="11" id="KW-0282">Flagellum</keyword>
<dbReference type="NCBIfam" id="TIGR02492">
    <property type="entry name" value="flgK_ends"/>
    <property type="match status" value="1"/>
</dbReference>
<keyword evidence="11" id="KW-0969">Cilium</keyword>
<dbReference type="GO" id="GO:0009424">
    <property type="term" value="C:bacterial-type flagellum hook"/>
    <property type="evidence" value="ECO:0007669"/>
    <property type="project" value="InterPro"/>
</dbReference>
<dbReference type="PANTHER" id="PTHR30033">
    <property type="entry name" value="FLAGELLAR HOOK-ASSOCIATED PROTEIN 1"/>
    <property type="match status" value="1"/>
</dbReference>
<keyword evidence="6" id="KW-0975">Bacterial flagellum</keyword>
<dbReference type="Pfam" id="PF22638">
    <property type="entry name" value="FlgK_D1"/>
    <property type="match status" value="1"/>
</dbReference>
<dbReference type="EMBL" id="UGYO01000001">
    <property type="protein sequence ID" value="SUI45449.1"/>
    <property type="molecule type" value="Genomic_DNA"/>
</dbReference>
<dbReference type="Proteomes" id="UP000254069">
    <property type="component" value="Unassembled WGS sequence"/>
</dbReference>
<dbReference type="InterPro" id="IPR019776">
    <property type="entry name" value="Flagellar_basal_body_rod_CS"/>
</dbReference>
<sequence length="641" mass="67407">MSMDLFNIARSGILAAQSQLGVTSNNIANVNTEGYHRQVAIQGSSTSMRLGNNFYGTGTYVQDVKRIYNDYAARELRIGQTGLSAAEASYTKLSGLDQLFSQIGKAVPASLNDFFSGLNSLADLPADLGIRGSVLNSASQLAQNLNQMQSHLTGQVQQTNDQIESITTRINEISKEMAQINLELMKSPGNDAQLLDKQDALIKELSQYAEVNVIPLENGARSIMLGSSFMLVSGEVAMTMGMTAGDPFPNEPELTYSLGGNELKADPAKLGGQLGALFDFRDNTLMPASHELGQLALGIADAFNEMQSQGFDLNGELGQPIFTDINDPVIAAGRVGAYSGNPGTASLSVNIDDVGALSGSSYELNYTSAGTYELKDMKTGAVTNLTLNGDTLEGANGFSIKIDAGAMAAGDRFEIRPTANAAANIDVVMSDPKGIAAAAPKITANAGNSGSTSVKLVSIDDRSAANFPVTDSELTFTLDTSVNPPSYEVFDVNGASLATGTAAGTPPQISAFGFTFEVDGSSGGSESFTFDLSFAPGDNTNAVAMAKLSDSKIMNNGKSTLGDVFEKTKLDIGSQTKSAQVRAGSAEAIYNQAYARVQSESGVNLDEEAANLMQFQQAYQASARIMTTANTLFDTLFSSVR</sequence>
<feature type="coiled-coil region" evidence="7">
    <location>
        <begin position="156"/>
        <end position="183"/>
    </location>
</feature>
<dbReference type="GO" id="GO:0005576">
    <property type="term" value="C:extracellular region"/>
    <property type="evidence" value="ECO:0007669"/>
    <property type="project" value="UniProtKB-SubCell"/>
</dbReference>
<reference evidence="11 12" key="1">
    <citation type="submission" date="2018-06" db="EMBL/GenBank/DDBJ databases">
        <authorList>
            <consortium name="Pathogen Informatics"/>
            <person name="Doyle S."/>
        </authorList>
    </citation>
    <scope>NUCLEOTIDE SEQUENCE [LARGE SCALE GENOMIC DNA]</scope>
    <source>
        <strain evidence="11 12">NCTC10738</strain>
    </source>
</reference>
<evidence type="ECO:0000259" key="8">
    <source>
        <dbReference type="Pfam" id="PF00460"/>
    </source>
</evidence>
<organism evidence="11 12">
    <name type="scientific">Shewanella algae</name>
    <dbReference type="NCBI Taxonomy" id="38313"/>
    <lineage>
        <taxon>Bacteria</taxon>
        <taxon>Pseudomonadati</taxon>
        <taxon>Pseudomonadota</taxon>
        <taxon>Gammaproteobacteria</taxon>
        <taxon>Alteromonadales</taxon>
        <taxon>Shewanellaceae</taxon>
        <taxon>Shewanella</taxon>
    </lineage>
</organism>
<proteinExistence type="inferred from homology"/>
<gene>
    <name evidence="11" type="primary">flgK_1</name>
    <name evidence="11" type="ORF">NCTC10738_00065</name>
</gene>
<name>A0A379YHV5_9GAMM</name>
<evidence type="ECO:0000256" key="6">
    <source>
        <dbReference type="ARBA" id="ARBA00023143"/>
    </source>
</evidence>
<evidence type="ECO:0000256" key="7">
    <source>
        <dbReference type="SAM" id="Coils"/>
    </source>
</evidence>
<dbReference type="Pfam" id="PF00460">
    <property type="entry name" value="Flg_bb_rod"/>
    <property type="match status" value="1"/>
</dbReference>